<evidence type="ECO:0000313" key="8">
    <source>
        <dbReference type="EMBL" id="RYM10730.1"/>
    </source>
</evidence>
<keyword evidence="6" id="KW-0500">Molybdenum</keyword>
<evidence type="ECO:0000313" key="9">
    <source>
        <dbReference type="Proteomes" id="UP000291572"/>
    </source>
</evidence>
<evidence type="ECO:0000256" key="6">
    <source>
        <dbReference type="RuleBase" id="RU365090"/>
    </source>
</evidence>
<dbReference type="SUPFAM" id="SSF63882">
    <property type="entry name" value="MoeA N-terminal region -like"/>
    <property type="match status" value="1"/>
</dbReference>
<keyword evidence="6" id="KW-0479">Metal-binding</keyword>
<organism evidence="8 9">
    <name type="scientific">Sphingobium cupriresistens</name>
    <dbReference type="NCBI Taxonomy" id="1132417"/>
    <lineage>
        <taxon>Bacteria</taxon>
        <taxon>Pseudomonadati</taxon>
        <taxon>Pseudomonadota</taxon>
        <taxon>Alphaproteobacteria</taxon>
        <taxon>Sphingomonadales</taxon>
        <taxon>Sphingomonadaceae</taxon>
        <taxon>Sphingobium</taxon>
    </lineage>
</organism>
<dbReference type="InterPro" id="IPR036688">
    <property type="entry name" value="MoeA_C_domain_IV_sf"/>
</dbReference>
<name>A0A8G1ZHI4_9SPHN</name>
<dbReference type="CDD" id="cd00887">
    <property type="entry name" value="MoeA"/>
    <property type="match status" value="1"/>
</dbReference>
<dbReference type="Pfam" id="PF03454">
    <property type="entry name" value="MoeA_C"/>
    <property type="match status" value="1"/>
</dbReference>
<dbReference type="InterPro" id="IPR038987">
    <property type="entry name" value="MoeA-like"/>
</dbReference>
<dbReference type="GO" id="GO:0046872">
    <property type="term" value="F:metal ion binding"/>
    <property type="evidence" value="ECO:0007669"/>
    <property type="project" value="UniProtKB-UniRule"/>
</dbReference>
<comment type="caution">
    <text evidence="8">The sequence shown here is derived from an EMBL/GenBank/DDBJ whole genome shotgun (WGS) entry which is preliminary data.</text>
</comment>
<dbReference type="Gene3D" id="3.40.980.10">
    <property type="entry name" value="MoaB/Mog-like domain"/>
    <property type="match status" value="1"/>
</dbReference>
<dbReference type="RefSeq" id="WP_129926627.1">
    <property type="nucleotide sequence ID" value="NZ_SEOO01000016.1"/>
</dbReference>
<dbReference type="GO" id="GO:0005829">
    <property type="term" value="C:cytosol"/>
    <property type="evidence" value="ECO:0007669"/>
    <property type="project" value="TreeGrafter"/>
</dbReference>
<dbReference type="InterPro" id="IPR036135">
    <property type="entry name" value="MoeA_linker/N_sf"/>
</dbReference>
<dbReference type="EC" id="2.10.1.1" evidence="6"/>
<gene>
    <name evidence="8" type="ORF">EWH12_11350</name>
</gene>
<dbReference type="Proteomes" id="UP000291572">
    <property type="component" value="Unassembled WGS sequence"/>
</dbReference>
<dbReference type="Pfam" id="PF00994">
    <property type="entry name" value="MoCF_biosynth"/>
    <property type="match status" value="1"/>
</dbReference>
<dbReference type="Gene3D" id="2.40.340.10">
    <property type="entry name" value="MoeA, C-terminal, domain IV"/>
    <property type="match status" value="1"/>
</dbReference>
<dbReference type="InterPro" id="IPR036425">
    <property type="entry name" value="MoaB/Mog-like_dom_sf"/>
</dbReference>
<dbReference type="PANTHER" id="PTHR10192">
    <property type="entry name" value="MOLYBDOPTERIN BIOSYNTHESIS PROTEIN"/>
    <property type="match status" value="1"/>
</dbReference>
<evidence type="ECO:0000256" key="5">
    <source>
        <dbReference type="ARBA" id="ARBA00047317"/>
    </source>
</evidence>
<evidence type="ECO:0000256" key="4">
    <source>
        <dbReference type="ARBA" id="ARBA00023150"/>
    </source>
</evidence>
<comment type="similarity">
    <text evidence="3 6">Belongs to the MoeA family.</text>
</comment>
<dbReference type="EMBL" id="SEOO01000016">
    <property type="protein sequence ID" value="RYM10730.1"/>
    <property type="molecule type" value="Genomic_DNA"/>
</dbReference>
<protein>
    <recommendedName>
        <fullName evidence="6">Molybdopterin molybdenumtransferase</fullName>
        <ecNumber evidence="6">2.10.1.1</ecNumber>
    </recommendedName>
</protein>
<evidence type="ECO:0000259" key="7">
    <source>
        <dbReference type="SMART" id="SM00852"/>
    </source>
</evidence>
<dbReference type="InterPro" id="IPR005110">
    <property type="entry name" value="MoeA_linker/N"/>
</dbReference>
<keyword evidence="6" id="KW-0460">Magnesium</keyword>
<dbReference type="Pfam" id="PF03453">
    <property type="entry name" value="MoeA_N"/>
    <property type="match status" value="1"/>
</dbReference>
<dbReference type="OrthoDB" id="9804758at2"/>
<dbReference type="SUPFAM" id="SSF63867">
    <property type="entry name" value="MoeA C-terminal domain-like"/>
    <property type="match status" value="1"/>
</dbReference>
<dbReference type="InterPro" id="IPR001453">
    <property type="entry name" value="MoaB/Mog_dom"/>
</dbReference>
<dbReference type="PANTHER" id="PTHR10192:SF5">
    <property type="entry name" value="GEPHYRIN"/>
    <property type="match status" value="1"/>
</dbReference>
<dbReference type="SUPFAM" id="SSF53218">
    <property type="entry name" value="Molybdenum cofactor biosynthesis proteins"/>
    <property type="match status" value="1"/>
</dbReference>
<feature type="domain" description="MoaB/Mog" evidence="7">
    <location>
        <begin position="174"/>
        <end position="313"/>
    </location>
</feature>
<comment type="function">
    <text evidence="1 6">Catalyzes the insertion of molybdate into adenylated molybdopterin with the concomitant release of AMP.</text>
</comment>
<dbReference type="InterPro" id="IPR005111">
    <property type="entry name" value="MoeA_C_domain_IV"/>
</dbReference>
<accession>A0A8G1ZHI4</accession>
<dbReference type="AlphaFoldDB" id="A0A8G1ZHI4"/>
<dbReference type="UniPathway" id="UPA00344"/>
<comment type="pathway">
    <text evidence="2 6">Cofactor biosynthesis; molybdopterin biosynthesis.</text>
</comment>
<keyword evidence="4 6" id="KW-0501">Molybdenum cofactor biosynthesis</keyword>
<evidence type="ECO:0000256" key="2">
    <source>
        <dbReference type="ARBA" id="ARBA00005046"/>
    </source>
</evidence>
<reference evidence="8 9" key="1">
    <citation type="submission" date="2019-02" db="EMBL/GenBank/DDBJ databases">
        <authorList>
            <person name="Feng G."/>
        </authorList>
    </citation>
    <scope>NUCLEOTIDE SEQUENCE [LARGE SCALE GENOMIC DNA]</scope>
    <source>
        <strain evidence="8 9">CCTCC AB 2011146</strain>
    </source>
</reference>
<keyword evidence="6 8" id="KW-0808">Transferase</keyword>
<dbReference type="GO" id="GO:0006777">
    <property type="term" value="P:Mo-molybdopterin cofactor biosynthetic process"/>
    <property type="evidence" value="ECO:0007669"/>
    <property type="project" value="UniProtKB-UniRule"/>
</dbReference>
<evidence type="ECO:0000256" key="1">
    <source>
        <dbReference type="ARBA" id="ARBA00002901"/>
    </source>
</evidence>
<evidence type="ECO:0000256" key="3">
    <source>
        <dbReference type="ARBA" id="ARBA00010763"/>
    </source>
</evidence>
<comment type="cofactor">
    <cofactor evidence="6">
        <name>Mg(2+)</name>
        <dbReference type="ChEBI" id="CHEBI:18420"/>
    </cofactor>
</comment>
<sequence>MITFDEALALLESVVRTLGAEAVPLAGAAGRVLAARITARSDSPRVPVAAMDGYAVLDASTRPGESLMVIGEARAGAAFSGLLGAGEAVRIFTGAALPIGADRCIMQEYAQREGDGVRFAEGYGPGWHVRTAASDFAAGDVLLEAGARLGARAMVAAAAADLAQVTVIRRPQVAIIATGDELAVPGAAYLHSGRVPESVSFGVAAMAEQAGARIVRQAIGGDCLPDLEKLAGAALAEADLVIVTGGASVGEHDLAKPMFECHGLDLVFSKVAIKPGKPVWLGLAQGKWVLGLPGNPTSAMVTARLFLTPLLGALQGQSIRDVLRWRRLPLAAPLPANGGRESFVRAAWENEGLVPLTNQDSGAQGPLARADWLIRRAPDAPALAAGASVSALAFEQGG</sequence>
<dbReference type="Gene3D" id="2.170.190.11">
    <property type="entry name" value="Molybdopterin biosynthesis moea protein, domain 3"/>
    <property type="match status" value="1"/>
</dbReference>
<dbReference type="SMART" id="SM00852">
    <property type="entry name" value="MoCF_biosynth"/>
    <property type="match status" value="1"/>
</dbReference>
<dbReference type="GO" id="GO:0061599">
    <property type="term" value="F:molybdopterin molybdotransferase activity"/>
    <property type="evidence" value="ECO:0007669"/>
    <property type="project" value="UniProtKB-UniRule"/>
</dbReference>
<comment type="catalytic activity">
    <reaction evidence="5">
        <text>adenylyl-molybdopterin + molybdate = Mo-molybdopterin + AMP + H(+)</text>
        <dbReference type="Rhea" id="RHEA:35047"/>
        <dbReference type="ChEBI" id="CHEBI:15378"/>
        <dbReference type="ChEBI" id="CHEBI:36264"/>
        <dbReference type="ChEBI" id="CHEBI:62727"/>
        <dbReference type="ChEBI" id="CHEBI:71302"/>
        <dbReference type="ChEBI" id="CHEBI:456215"/>
        <dbReference type="EC" id="2.10.1.1"/>
    </reaction>
</comment>
<dbReference type="Gene3D" id="3.90.105.10">
    <property type="entry name" value="Molybdopterin biosynthesis moea protein, domain 2"/>
    <property type="match status" value="1"/>
</dbReference>
<proteinExistence type="inferred from homology"/>